<sequence>MRELAEYSEALTAGQLSERITGRFRPILEHSWDGEGWVRSGETRLSAARAAELRARPVQPADRWALATVVPPILSTRWRLRHRLPIAIRRKAAPASGLGPYRSKRESSMNVRSLVLEISRVVILARDDGTSCVATPERLREVHTGRRRLVPCGGHHSVISQGVWSKSTRRATSPAPHGGSSTVTPSPRSRSISLSNLAAHRRSPARQCLGHRVAFLYRSDRPEGSQPHRIRMTRPNYLPPAPYPDNHW</sequence>
<dbReference type="AlphaFoldDB" id="Q0RYY5"/>
<dbReference type="HOGENOM" id="CLU_1119478_0_0_11"/>
<dbReference type="Proteomes" id="UP000008710">
    <property type="component" value="Plasmid pRHL1"/>
</dbReference>
<evidence type="ECO:0000313" key="2">
    <source>
        <dbReference type="EMBL" id="ABG99501.1"/>
    </source>
</evidence>
<gene>
    <name evidence="2" type="ordered locus">RHA1_ro08457</name>
</gene>
<evidence type="ECO:0000256" key="1">
    <source>
        <dbReference type="SAM" id="MobiDB-lite"/>
    </source>
</evidence>
<proteinExistence type="predicted"/>
<dbReference type="EMBL" id="CP000432">
    <property type="protein sequence ID" value="ABG99501.1"/>
    <property type="molecule type" value="Genomic_DNA"/>
</dbReference>
<feature type="region of interest" description="Disordered" evidence="1">
    <location>
        <begin position="219"/>
        <end position="248"/>
    </location>
</feature>
<evidence type="ECO:0000313" key="3">
    <source>
        <dbReference type="Proteomes" id="UP000008710"/>
    </source>
</evidence>
<name>Q0RYY5_RHOJR</name>
<protein>
    <submittedName>
        <fullName evidence="2">Uncharacterized protein</fullName>
    </submittedName>
</protein>
<organism evidence="2 3">
    <name type="scientific">Rhodococcus jostii (strain RHA1)</name>
    <dbReference type="NCBI Taxonomy" id="101510"/>
    <lineage>
        <taxon>Bacteria</taxon>
        <taxon>Bacillati</taxon>
        <taxon>Actinomycetota</taxon>
        <taxon>Actinomycetes</taxon>
        <taxon>Mycobacteriales</taxon>
        <taxon>Nocardiaceae</taxon>
        <taxon>Rhodococcus</taxon>
    </lineage>
</organism>
<accession>Q0RYY5</accession>
<dbReference type="KEGG" id="rha:RHA1_ro08457"/>
<feature type="region of interest" description="Disordered" evidence="1">
    <location>
        <begin position="161"/>
        <end position="190"/>
    </location>
</feature>
<feature type="compositionally biased region" description="Pro residues" evidence="1">
    <location>
        <begin position="237"/>
        <end position="248"/>
    </location>
</feature>
<geneLocation type="plasmid" evidence="2 3">
    <name>pRHL1</name>
</geneLocation>
<feature type="compositionally biased region" description="Low complexity" evidence="1">
    <location>
        <begin position="180"/>
        <end position="190"/>
    </location>
</feature>
<reference evidence="3" key="1">
    <citation type="journal article" date="2006" name="Proc. Natl. Acad. Sci. U.S.A.">
        <title>The complete genome of Rhodococcus sp. RHA1 provides insights into a catabolic powerhouse.</title>
        <authorList>
            <person name="McLeod M.P."/>
            <person name="Warren R.L."/>
            <person name="Hsiao W.W.L."/>
            <person name="Araki N."/>
            <person name="Myhre M."/>
            <person name="Fernandes C."/>
            <person name="Miyazawa D."/>
            <person name="Wong W."/>
            <person name="Lillquist A.L."/>
            <person name="Wang D."/>
            <person name="Dosanjh M."/>
            <person name="Hara H."/>
            <person name="Petrescu A."/>
            <person name="Morin R.D."/>
            <person name="Yang G."/>
            <person name="Stott J.M."/>
            <person name="Schein J.E."/>
            <person name="Shin H."/>
            <person name="Smailus D."/>
            <person name="Siddiqui A.S."/>
            <person name="Marra M.A."/>
            <person name="Jones S.J.M."/>
            <person name="Holt R."/>
            <person name="Brinkman F.S.L."/>
            <person name="Miyauchi K."/>
            <person name="Fukuda M."/>
            <person name="Davies J.E."/>
            <person name="Mohn W.W."/>
            <person name="Eltis L.D."/>
        </authorList>
    </citation>
    <scope>NUCLEOTIDE SEQUENCE [LARGE SCALE GENOMIC DNA]</scope>
    <source>
        <strain evidence="3">RHA1</strain>
    </source>
</reference>
<keyword evidence="2" id="KW-0614">Plasmid</keyword>